<feature type="domain" description="Histidine kinase" evidence="5">
    <location>
        <begin position="1"/>
        <end position="106"/>
    </location>
</feature>
<dbReference type="PANTHER" id="PTHR43065:SF29">
    <property type="entry name" value="SENSOR PROTEIN KINASE FLES"/>
    <property type="match status" value="1"/>
</dbReference>
<dbReference type="PROSITE" id="PS50109">
    <property type="entry name" value="HIS_KIN"/>
    <property type="match status" value="1"/>
</dbReference>
<name>A0A4Z0YBS2_9FIRM</name>
<keyword evidence="4" id="KW-0902">Two-component regulatory system</keyword>
<gene>
    <name evidence="6" type="ORF">CAGA_07580</name>
</gene>
<dbReference type="InterPro" id="IPR004358">
    <property type="entry name" value="Sig_transdc_His_kin-like_C"/>
</dbReference>
<dbReference type="OrthoDB" id="9797586at2"/>
<keyword evidence="7" id="KW-1185">Reference proteome</keyword>
<comment type="catalytic activity">
    <reaction evidence="1">
        <text>ATP + protein L-histidine = ADP + protein N-phospho-L-histidine.</text>
        <dbReference type="EC" id="2.7.13.3"/>
    </reaction>
</comment>
<dbReference type="Pfam" id="PF02518">
    <property type="entry name" value="HATPase_c"/>
    <property type="match status" value="1"/>
</dbReference>
<reference evidence="6 7" key="1">
    <citation type="submission" date="2019-04" db="EMBL/GenBank/DDBJ databases">
        <authorList>
            <person name="Poehlein A."/>
            <person name="Bengelsdorf F.R."/>
            <person name="Duerre P."/>
            <person name="Daniel R."/>
        </authorList>
    </citation>
    <scope>NUCLEOTIDE SEQUENCE [LARGE SCALE GENOMIC DNA]</scope>
    <source>
        <strain evidence="6 7">BS-1</strain>
    </source>
</reference>
<dbReference type="SMART" id="SM00387">
    <property type="entry name" value="HATPase_c"/>
    <property type="match status" value="1"/>
</dbReference>
<dbReference type="PRINTS" id="PR00344">
    <property type="entry name" value="BCTRLSENSOR"/>
</dbReference>
<dbReference type="InterPro" id="IPR005467">
    <property type="entry name" value="His_kinase_dom"/>
</dbReference>
<dbReference type="InterPro" id="IPR003594">
    <property type="entry name" value="HATPase_dom"/>
</dbReference>
<dbReference type="Proteomes" id="UP000297714">
    <property type="component" value="Unassembled WGS sequence"/>
</dbReference>
<proteinExistence type="predicted"/>
<evidence type="ECO:0000256" key="1">
    <source>
        <dbReference type="ARBA" id="ARBA00000085"/>
    </source>
</evidence>
<accession>A0A4Z0YBS2</accession>
<evidence type="ECO:0000313" key="7">
    <source>
        <dbReference type="Proteomes" id="UP000297714"/>
    </source>
</evidence>
<comment type="caution">
    <text evidence="6">The sequence shown here is derived from an EMBL/GenBank/DDBJ whole genome shotgun (WGS) entry which is preliminary data.</text>
</comment>
<keyword evidence="3" id="KW-0418">Kinase</keyword>
<dbReference type="EMBL" id="SRMQ01000002">
    <property type="protein sequence ID" value="TGJ77388.1"/>
    <property type="molecule type" value="Genomic_DNA"/>
</dbReference>
<protein>
    <recommendedName>
        <fullName evidence="2">histidine kinase</fullName>
        <ecNumber evidence="2">2.7.13.3</ecNumber>
    </recommendedName>
</protein>
<dbReference type="SUPFAM" id="SSF55874">
    <property type="entry name" value="ATPase domain of HSP90 chaperone/DNA topoisomerase II/histidine kinase"/>
    <property type="match status" value="1"/>
</dbReference>
<dbReference type="EC" id="2.7.13.3" evidence="2"/>
<evidence type="ECO:0000256" key="4">
    <source>
        <dbReference type="ARBA" id="ARBA00023012"/>
    </source>
</evidence>
<keyword evidence="3" id="KW-0808">Transferase</keyword>
<dbReference type="GO" id="GO:0004673">
    <property type="term" value="F:protein histidine kinase activity"/>
    <property type="evidence" value="ECO:0007669"/>
    <property type="project" value="UniProtKB-EC"/>
</dbReference>
<dbReference type="InterPro" id="IPR036890">
    <property type="entry name" value="HATPase_C_sf"/>
</dbReference>
<dbReference type="AlphaFoldDB" id="A0A4Z0YBS2"/>
<evidence type="ECO:0000256" key="3">
    <source>
        <dbReference type="ARBA" id="ARBA00022777"/>
    </source>
</evidence>
<dbReference type="PANTHER" id="PTHR43065">
    <property type="entry name" value="SENSOR HISTIDINE KINASE"/>
    <property type="match status" value="1"/>
</dbReference>
<evidence type="ECO:0000259" key="5">
    <source>
        <dbReference type="PROSITE" id="PS50109"/>
    </source>
</evidence>
<sequence>MRELSLNVMDIAQNSISAGAKLIVIDICENTHADSLTITVADNGAGMTAEQAACAADPFFTTRETRRVGLGVPLFKMEAEMTGGSLEITSEKGVGTTVTAKFVPSHVDMIPLGDINSTVLLLITCNEDRDFVYHRRVDLREFTLDTRELRAVLGNEVKLSSPEVTEWIKGYLTEQTQRLKEESSDEVFRGTSGDKG</sequence>
<dbReference type="Gene3D" id="3.30.565.10">
    <property type="entry name" value="Histidine kinase-like ATPase, C-terminal domain"/>
    <property type="match status" value="1"/>
</dbReference>
<organism evidence="6 7">
    <name type="scientific">Caproiciproducens galactitolivorans</name>
    <dbReference type="NCBI Taxonomy" id="642589"/>
    <lineage>
        <taxon>Bacteria</taxon>
        <taxon>Bacillati</taxon>
        <taxon>Bacillota</taxon>
        <taxon>Clostridia</taxon>
        <taxon>Eubacteriales</taxon>
        <taxon>Acutalibacteraceae</taxon>
        <taxon>Caproiciproducens</taxon>
    </lineage>
</organism>
<dbReference type="GO" id="GO:0000160">
    <property type="term" value="P:phosphorelay signal transduction system"/>
    <property type="evidence" value="ECO:0007669"/>
    <property type="project" value="UniProtKB-KW"/>
</dbReference>
<dbReference type="RefSeq" id="WP_135657859.1">
    <property type="nucleotide sequence ID" value="NZ_JAJUFJ010000002.1"/>
</dbReference>
<evidence type="ECO:0000256" key="2">
    <source>
        <dbReference type="ARBA" id="ARBA00012438"/>
    </source>
</evidence>
<evidence type="ECO:0000313" key="6">
    <source>
        <dbReference type="EMBL" id="TGJ77388.1"/>
    </source>
</evidence>